<dbReference type="InterPro" id="IPR000941">
    <property type="entry name" value="Enolase"/>
</dbReference>
<dbReference type="GO" id="GO:0006096">
    <property type="term" value="P:glycolytic process"/>
    <property type="evidence" value="ECO:0007669"/>
    <property type="project" value="UniProtKB-UniRule"/>
</dbReference>
<dbReference type="SFLD" id="SFLDS00001">
    <property type="entry name" value="Enolase"/>
    <property type="match status" value="1"/>
</dbReference>
<evidence type="ECO:0000256" key="6">
    <source>
        <dbReference type="ARBA" id="ARBA00022842"/>
    </source>
</evidence>
<dbReference type="AlphaFoldDB" id="A0A419DFZ2"/>
<evidence type="ECO:0000256" key="5">
    <source>
        <dbReference type="ARBA" id="ARBA00022525"/>
    </source>
</evidence>
<feature type="binding site" evidence="11">
    <location>
        <position position="287"/>
    </location>
    <ligand>
        <name>substrate</name>
    </ligand>
</feature>
<evidence type="ECO:0000313" key="15">
    <source>
        <dbReference type="EMBL" id="RJO62056.1"/>
    </source>
</evidence>
<feature type="binding site" evidence="9 12">
    <location>
        <position position="242"/>
    </location>
    <ligand>
        <name>Mg(2+)</name>
        <dbReference type="ChEBI" id="CHEBI:18420"/>
    </ligand>
</feature>
<comment type="caution">
    <text evidence="15">The sequence shown here is derived from an EMBL/GenBank/DDBJ whole genome shotgun (WGS) entry which is preliminary data.</text>
</comment>
<dbReference type="PANTHER" id="PTHR11902:SF1">
    <property type="entry name" value="ENOLASE"/>
    <property type="match status" value="1"/>
</dbReference>
<evidence type="ECO:0000256" key="4">
    <source>
        <dbReference type="ARBA" id="ARBA00017068"/>
    </source>
</evidence>
<dbReference type="SUPFAM" id="SSF54826">
    <property type="entry name" value="Enolase N-terminal domain-like"/>
    <property type="match status" value="1"/>
</dbReference>
<feature type="binding site" evidence="9">
    <location>
        <position position="390"/>
    </location>
    <ligand>
        <name>(2R)-2-phosphoglycerate</name>
        <dbReference type="ChEBI" id="CHEBI:58289"/>
    </ligand>
</feature>
<dbReference type="Gene3D" id="3.20.20.120">
    <property type="entry name" value="Enolase-like C-terminal domain"/>
    <property type="match status" value="1"/>
</dbReference>
<comment type="pathway">
    <text evidence="1 9">Carbohydrate degradation; glycolysis; pyruvate from D-glyceraldehyde 3-phosphate: step 4/5.</text>
</comment>
<evidence type="ECO:0000256" key="12">
    <source>
        <dbReference type="PIRSR" id="PIRSR001400-3"/>
    </source>
</evidence>
<feature type="binding site" evidence="9">
    <location>
        <position position="369"/>
    </location>
    <ligand>
        <name>(2R)-2-phosphoglycerate</name>
        <dbReference type="ChEBI" id="CHEBI:58289"/>
    </ligand>
</feature>
<gene>
    <name evidence="9" type="primary">eno</name>
    <name evidence="15" type="ORF">C4544_00970</name>
</gene>
<dbReference type="GO" id="GO:0004634">
    <property type="term" value="F:phosphopyruvate hydratase activity"/>
    <property type="evidence" value="ECO:0007669"/>
    <property type="project" value="UniProtKB-UniRule"/>
</dbReference>
<proteinExistence type="inferred from homology"/>
<keyword evidence="9 12" id="KW-0479">Metal-binding</keyword>
<evidence type="ECO:0000256" key="9">
    <source>
        <dbReference type="HAMAP-Rule" id="MF_00318"/>
    </source>
</evidence>
<comment type="function">
    <text evidence="9">Catalyzes the reversible conversion of 2-phosphoglycerate (2-PG) into phosphoenolpyruvate (PEP). It is essential for the degradation of carbohydrates via glycolysis.</text>
</comment>
<feature type="binding site" evidence="9">
    <location>
        <position position="368"/>
    </location>
    <ligand>
        <name>(2R)-2-phosphoglycerate</name>
        <dbReference type="ChEBI" id="CHEBI:58289"/>
    </ligand>
</feature>
<feature type="domain" description="Enolase C-terminal TIM barrel" evidence="13">
    <location>
        <begin position="141"/>
        <end position="423"/>
    </location>
</feature>
<reference evidence="15 16" key="1">
    <citation type="journal article" date="2017" name="ISME J.">
        <title>Energy and carbon metabolisms in a deep terrestrial subsurface fluid microbial community.</title>
        <authorList>
            <person name="Momper L."/>
            <person name="Jungbluth S.P."/>
            <person name="Lee M.D."/>
            <person name="Amend J.P."/>
        </authorList>
    </citation>
    <scope>NUCLEOTIDE SEQUENCE [LARGE SCALE GENOMIC DNA]</scope>
    <source>
        <strain evidence="15">SURF_29</strain>
    </source>
</reference>
<comment type="subcellular location">
    <subcellularLocation>
        <location evidence="9">Cytoplasm</location>
    </subcellularLocation>
    <subcellularLocation>
        <location evidence="9">Secreted</location>
    </subcellularLocation>
    <subcellularLocation>
        <location evidence="9">Cell surface</location>
    </subcellularLocation>
    <text evidence="9">Fractions of enolase are present in both the cytoplasm and on the cell surface.</text>
</comment>
<dbReference type="Proteomes" id="UP000285655">
    <property type="component" value="Unassembled WGS sequence"/>
</dbReference>
<dbReference type="InterPro" id="IPR020810">
    <property type="entry name" value="Enolase_C"/>
</dbReference>
<feature type="binding site" evidence="9">
    <location>
        <position position="339"/>
    </location>
    <ligand>
        <name>(2R)-2-phosphoglycerate</name>
        <dbReference type="ChEBI" id="CHEBI:58289"/>
    </ligand>
</feature>
<comment type="catalytic activity">
    <reaction evidence="9">
        <text>(2R)-2-phosphoglycerate = phosphoenolpyruvate + H2O</text>
        <dbReference type="Rhea" id="RHEA:10164"/>
        <dbReference type="ChEBI" id="CHEBI:15377"/>
        <dbReference type="ChEBI" id="CHEBI:58289"/>
        <dbReference type="ChEBI" id="CHEBI:58702"/>
        <dbReference type="EC" id="4.2.1.11"/>
    </reaction>
</comment>
<keyword evidence="15" id="KW-0670">Pyruvate</keyword>
<evidence type="ECO:0000313" key="16">
    <source>
        <dbReference type="Proteomes" id="UP000285655"/>
    </source>
</evidence>
<keyword evidence="7 9" id="KW-0324">Glycolysis</keyword>
<dbReference type="PIRSF" id="PIRSF001400">
    <property type="entry name" value="Enolase"/>
    <property type="match status" value="1"/>
</dbReference>
<evidence type="ECO:0000259" key="13">
    <source>
        <dbReference type="SMART" id="SM01192"/>
    </source>
</evidence>
<feature type="binding site" evidence="9 12">
    <location>
        <position position="314"/>
    </location>
    <ligand>
        <name>Mg(2+)</name>
        <dbReference type="ChEBI" id="CHEBI:18420"/>
    </ligand>
</feature>
<protein>
    <recommendedName>
        <fullName evidence="4 9">Enolase</fullName>
        <ecNumber evidence="3 9">4.2.1.11</ecNumber>
    </recommendedName>
    <alternativeName>
        <fullName evidence="9">2-phospho-D-glycerate hydro-lyase</fullName>
    </alternativeName>
    <alternativeName>
        <fullName evidence="9">2-phosphoglycerate dehydratase</fullName>
    </alternativeName>
</protein>
<dbReference type="NCBIfam" id="TIGR01060">
    <property type="entry name" value="eno"/>
    <property type="match status" value="1"/>
</dbReference>
<feature type="binding site" evidence="11">
    <location>
        <position position="314"/>
    </location>
    <ligand>
        <name>substrate</name>
    </ligand>
</feature>
<dbReference type="SFLD" id="SFLDG00178">
    <property type="entry name" value="enolase"/>
    <property type="match status" value="1"/>
</dbReference>
<dbReference type="PROSITE" id="PS00164">
    <property type="entry name" value="ENOLASE"/>
    <property type="match status" value="1"/>
</dbReference>
<evidence type="ECO:0000256" key="8">
    <source>
        <dbReference type="ARBA" id="ARBA00023239"/>
    </source>
</evidence>
<sequence>MKIKNINASEILDSRGIPTVSAEVELENGVRAGSSVPSGTSAGVHEALELRDGNISRFSGMGVTKACENIEKIISPGLKGMDASDQKKIDEMLIELDGTKNKGKLGANAILAVSIAIIRAHAQAAGKELFEIIGKTYSFNSFTIPKPLAVVIEGGKHSDSNADIQEYMIQVEESDIKENLNRIEQIYTALGKVLAGSGKSTNIGYEGAYGPSISSNREGLDLIMDAIRISGVNPSEVKIALDIASSEFYDKESQKYILKSENIVLSSSQMSAYLEELVRNYPIFSIEDALAEDDWEGWQSLYEKLGSEVILVGDDLFVTNIERIRDGIDRGAANAVLIKPNQIGTVTETIEAVKMAKFAGWEPIVSHRSGETNDTFIADLAVAIGSKYIKAGAPVRGERVAKYNRLLEISSLPSFPRKRESKESRL</sequence>
<keyword evidence="5 9" id="KW-0964">Secreted</keyword>
<feature type="binding site" evidence="11">
    <location>
        <position position="157"/>
    </location>
    <ligand>
        <name>substrate</name>
    </ligand>
</feature>
<keyword evidence="8 9" id="KW-0456">Lyase</keyword>
<dbReference type="GO" id="GO:0000287">
    <property type="term" value="F:magnesium ion binding"/>
    <property type="evidence" value="ECO:0007669"/>
    <property type="project" value="UniProtKB-UniRule"/>
</dbReference>
<dbReference type="SUPFAM" id="SSF51604">
    <property type="entry name" value="Enolase C-terminal domain-like"/>
    <property type="match status" value="1"/>
</dbReference>
<feature type="binding site" evidence="11">
    <location>
        <position position="166"/>
    </location>
    <ligand>
        <name>substrate</name>
    </ligand>
</feature>
<keyword evidence="9" id="KW-0963">Cytoplasm</keyword>
<evidence type="ECO:0000256" key="1">
    <source>
        <dbReference type="ARBA" id="ARBA00005031"/>
    </source>
</evidence>
<evidence type="ECO:0000256" key="10">
    <source>
        <dbReference type="PIRSR" id="PIRSR001400-1"/>
    </source>
</evidence>
<name>A0A419DFZ2_9BACT</name>
<accession>A0A419DFZ2</accession>
<evidence type="ECO:0000259" key="14">
    <source>
        <dbReference type="SMART" id="SM01193"/>
    </source>
</evidence>
<feature type="binding site" evidence="11">
    <location>
        <position position="390"/>
    </location>
    <ligand>
        <name>substrate</name>
    </ligand>
</feature>
<dbReference type="SFLD" id="SFLDF00002">
    <property type="entry name" value="enolase"/>
    <property type="match status" value="1"/>
</dbReference>
<feature type="binding site" evidence="9">
    <location>
        <position position="165"/>
    </location>
    <ligand>
        <name>(2R)-2-phosphoglycerate</name>
        <dbReference type="ChEBI" id="CHEBI:58289"/>
    </ligand>
</feature>
<dbReference type="SMART" id="SM01192">
    <property type="entry name" value="Enolase_C"/>
    <property type="match status" value="1"/>
</dbReference>
<dbReference type="UniPathway" id="UPA00109">
    <property type="reaction ID" value="UER00187"/>
</dbReference>
<feature type="binding site" evidence="9 12">
    <location>
        <position position="287"/>
    </location>
    <ligand>
        <name>Mg(2+)</name>
        <dbReference type="ChEBI" id="CHEBI:18420"/>
    </ligand>
</feature>
<comment type="similarity">
    <text evidence="2 9">Belongs to the enolase family.</text>
</comment>
<dbReference type="SMART" id="SM01193">
    <property type="entry name" value="Enolase_N"/>
    <property type="match status" value="1"/>
</dbReference>
<dbReference type="InterPro" id="IPR020809">
    <property type="entry name" value="Enolase_CS"/>
</dbReference>
<dbReference type="InterPro" id="IPR036849">
    <property type="entry name" value="Enolase-like_C_sf"/>
</dbReference>
<dbReference type="GO" id="GO:0000015">
    <property type="term" value="C:phosphopyruvate hydratase complex"/>
    <property type="evidence" value="ECO:0007669"/>
    <property type="project" value="InterPro"/>
</dbReference>
<feature type="active site" description="Proton acceptor" evidence="9 10">
    <location>
        <position position="339"/>
    </location>
</feature>
<dbReference type="Pfam" id="PF00113">
    <property type="entry name" value="Enolase_C"/>
    <property type="match status" value="1"/>
</dbReference>
<feature type="binding site" evidence="11">
    <location>
        <begin position="366"/>
        <end position="369"/>
    </location>
    <ligand>
        <name>substrate</name>
    </ligand>
</feature>
<feature type="domain" description="Enolase N-terminal" evidence="14">
    <location>
        <begin position="3"/>
        <end position="133"/>
    </location>
</feature>
<feature type="active site" description="Proton donor" evidence="9 10">
    <location>
        <position position="206"/>
    </location>
</feature>
<dbReference type="GO" id="GO:0005576">
    <property type="term" value="C:extracellular region"/>
    <property type="evidence" value="ECO:0007669"/>
    <property type="project" value="UniProtKB-SubCell"/>
</dbReference>
<dbReference type="CDD" id="cd03313">
    <property type="entry name" value="enolase"/>
    <property type="match status" value="1"/>
</dbReference>
<evidence type="ECO:0000256" key="11">
    <source>
        <dbReference type="PIRSR" id="PIRSR001400-2"/>
    </source>
</evidence>
<dbReference type="Pfam" id="PF03952">
    <property type="entry name" value="Enolase_N"/>
    <property type="match status" value="1"/>
</dbReference>
<dbReference type="InterPro" id="IPR020811">
    <property type="entry name" value="Enolase_N"/>
</dbReference>
<evidence type="ECO:0000256" key="3">
    <source>
        <dbReference type="ARBA" id="ARBA00012058"/>
    </source>
</evidence>
<dbReference type="HAMAP" id="MF_00318">
    <property type="entry name" value="Enolase"/>
    <property type="match status" value="1"/>
</dbReference>
<evidence type="ECO:0000256" key="2">
    <source>
        <dbReference type="ARBA" id="ARBA00009604"/>
    </source>
</evidence>
<comment type="cofactor">
    <cofactor evidence="12">
        <name>Mg(2+)</name>
        <dbReference type="ChEBI" id="CHEBI:18420"/>
    </cofactor>
    <text evidence="12">Mg(2+) is required for catalysis and for stabilizing the dimer.</text>
</comment>
<comment type="cofactor">
    <cofactor evidence="9">
        <name>Mg(2+)</name>
        <dbReference type="ChEBI" id="CHEBI:18420"/>
    </cofactor>
    <text evidence="9">Binds a second Mg(2+) ion via substrate during catalysis.</text>
</comment>
<dbReference type="EC" id="4.2.1.11" evidence="3 9"/>
<dbReference type="EMBL" id="QZJW01000005">
    <property type="protein sequence ID" value="RJO62056.1"/>
    <property type="molecule type" value="Genomic_DNA"/>
</dbReference>
<dbReference type="Gene3D" id="3.30.390.10">
    <property type="entry name" value="Enolase-like, N-terminal domain"/>
    <property type="match status" value="1"/>
</dbReference>
<dbReference type="InterPro" id="IPR029017">
    <property type="entry name" value="Enolase-like_N"/>
</dbReference>
<keyword evidence="6 9" id="KW-0460">Magnesium</keyword>
<dbReference type="PANTHER" id="PTHR11902">
    <property type="entry name" value="ENOLASE"/>
    <property type="match status" value="1"/>
</dbReference>
<organism evidence="15 16">
    <name type="scientific">candidate division WS5 bacterium</name>
    <dbReference type="NCBI Taxonomy" id="2093353"/>
    <lineage>
        <taxon>Bacteria</taxon>
        <taxon>candidate division WS5</taxon>
    </lineage>
</organism>
<evidence type="ECO:0000256" key="7">
    <source>
        <dbReference type="ARBA" id="ARBA00023152"/>
    </source>
</evidence>
<dbReference type="PRINTS" id="PR00148">
    <property type="entry name" value="ENOLASE"/>
</dbReference>
<dbReference type="GO" id="GO:0009986">
    <property type="term" value="C:cell surface"/>
    <property type="evidence" value="ECO:0007669"/>
    <property type="project" value="UniProtKB-SubCell"/>
</dbReference>